<protein>
    <submittedName>
        <fullName evidence="2">Uncharacterized protein</fullName>
    </submittedName>
</protein>
<dbReference type="Pfam" id="PF11917">
    <property type="entry name" value="DUF3435"/>
    <property type="match status" value="1"/>
</dbReference>
<dbReference type="OrthoDB" id="5105165at2759"/>
<keyword evidence="3" id="KW-1185">Reference proteome</keyword>
<feature type="compositionally biased region" description="Basic residues" evidence="1">
    <location>
        <begin position="141"/>
        <end position="159"/>
    </location>
</feature>
<dbReference type="PANTHER" id="PTHR37535:SF2">
    <property type="entry name" value="FINGER DOMAIN PROTEIN, PUTATIVE (AFU_ORTHOLOGUE AFUA_6G09300)-RELATED"/>
    <property type="match status" value="1"/>
</dbReference>
<evidence type="ECO:0000313" key="3">
    <source>
        <dbReference type="Proteomes" id="UP000236664"/>
    </source>
</evidence>
<organism evidence="2 3">
    <name type="scientific">Gibberella nygamai</name>
    <name type="common">Bean root rot disease fungus</name>
    <name type="synonym">Fusarium nygamai</name>
    <dbReference type="NCBI Taxonomy" id="42673"/>
    <lineage>
        <taxon>Eukaryota</taxon>
        <taxon>Fungi</taxon>
        <taxon>Dikarya</taxon>
        <taxon>Ascomycota</taxon>
        <taxon>Pezizomycotina</taxon>
        <taxon>Sordariomycetes</taxon>
        <taxon>Hypocreomycetidae</taxon>
        <taxon>Hypocreales</taxon>
        <taxon>Nectriaceae</taxon>
        <taxon>Fusarium</taxon>
        <taxon>Fusarium fujikuroi species complex</taxon>
    </lineage>
</organism>
<accession>A0A2K0VTR4</accession>
<dbReference type="EMBL" id="MTQA01000273">
    <property type="protein sequence ID" value="PNP73409.1"/>
    <property type="molecule type" value="Genomic_DNA"/>
</dbReference>
<gene>
    <name evidence="2" type="ORF">FNYG_13236</name>
</gene>
<evidence type="ECO:0000313" key="2">
    <source>
        <dbReference type="EMBL" id="PNP73409.1"/>
    </source>
</evidence>
<feature type="region of interest" description="Disordered" evidence="1">
    <location>
        <begin position="139"/>
        <end position="159"/>
    </location>
</feature>
<name>A0A2K0VTR4_GIBNY</name>
<dbReference type="AlphaFoldDB" id="A0A2K0VTR4"/>
<reference evidence="2 3" key="1">
    <citation type="submission" date="2017-06" db="EMBL/GenBank/DDBJ databases">
        <title>Genome of Fusarium nygamai isolate CS10214.</title>
        <authorList>
            <person name="Gardiner D.M."/>
            <person name="Obanor F."/>
            <person name="Kazan K."/>
        </authorList>
    </citation>
    <scope>NUCLEOTIDE SEQUENCE [LARGE SCALE GENOMIC DNA]</scope>
    <source>
        <strain evidence="2 3">CS10214</strain>
    </source>
</reference>
<evidence type="ECO:0000256" key="1">
    <source>
        <dbReference type="SAM" id="MobiDB-lite"/>
    </source>
</evidence>
<dbReference type="STRING" id="42673.A0A2K0VTR4"/>
<proteinExistence type="predicted"/>
<dbReference type="Proteomes" id="UP000236664">
    <property type="component" value="Unassembled WGS sequence"/>
</dbReference>
<dbReference type="InterPro" id="IPR021842">
    <property type="entry name" value="DUF3435"/>
</dbReference>
<sequence length="159" mass="18377">MQATNLTNAVRTYVTRKDRLTDEDAANISDGLRNLMLQHANSRTFEKHYLGRVVPVDTMAVVSHKEQQRALMCQACSIGYSASKRRPTHVTAESSASINDDPKIQDLLQQREYLLSKGNKSDKVRTRLRNITKDIQNEKARLRRKRKDQVRRFGPRNRL</sequence>
<comment type="caution">
    <text evidence="2">The sequence shown here is derived from an EMBL/GenBank/DDBJ whole genome shotgun (WGS) entry which is preliminary data.</text>
</comment>
<dbReference type="PANTHER" id="PTHR37535">
    <property type="entry name" value="FLUG DOMAIN PROTEIN"/>
    <property type="match status" value="1"/>
</dbReference>